<proteinExistence type="inferred from homology"/>
<dbReference type="Pfam" id="PF13561">
    <property type="entry name" value="adh_short_C2"/>
    <property type="match status" value="1"/>
</dbReference>
<dbReference type="PROSITE" id="PS00061">
    <property type="entry name" value="ADH_SHORT"/>
    <property type="match status" value="1"/>
</dbReference>
<gene>
    <name evidence="3" type="ORF">NYR54_05500</name>
</gene>
<evidence type="ECO:0000313" key="3">
    <source>
        <dbReference type="EMBL" id="MCT8989747.1"/>
    </source>
</evidence>
<comment type="caution">
    <text evidence="3">The sequence shown here is derived from an EMBL/GenBank/DDBJ whole genome shotgun (WGS) entry which is preliminary data.</text>
</comment>
<dbReference type="InterPro" id="IPR002347">
    <property type="entry name" value="SDR_fam"/>
</dbReference>
<dbReference type="CDD" id="cd05233">
    <property type="entry name" value="SDR_c"/>
    <property type="match status" value="1"/>
</dbReference>
<organism evidence="3 4">
    <name type="scientific">Chelativorans petroleitrophicus</name>
    <dbReference type="NCBI Taxonomy" id="2975484"/>
    <lineage>
        <taxon>Bacteria</taxon>
        <taxon>Pseudomonadati</taxon>
        <taxon>Pseudomonadota</taxon>
        <taxon>Alphaproteobacteria</taxon>
        <taxon>Hyphomicrobiales</taxon>
        <taxon>Phyllobacteriaceae</taxon>
        <taxon>Chelativorans</taxon>
    </lineage>
</organism>
<dbReference type="NCBIfam" id="NF005559">
    <property type="entry name" value="PRK07231.1"/>
    <property type="match status" value="1"/>
</dbReference>
<dbReference type="EMBL" id="JAODNV010000006">
    <property type="protein sequence ID" value="MCT8989747.1"/>
    <property type="molecule type" value="Genomic_DNA"/>
</dbReference>
<evidence type="ECO:0000313" key="4">
    <source>
        <dbReference type="Proteomes" id="UP001149009"/>
    </source>
</evidence>
<evidence type="ECO:0000256" key="2">
    <source>
        <dbReference type="ARBA" id="ARBA00023002"/>
    </source>
</evidence>
<dbReference type="GO" id="GO:0016491">
    <property type="term" value="F:oxidoreductase activity"/>
    <property type="evidence" value="ECO:0007669"/>
    <property type="project" value="UniProtKB-KW"/>
</dbReference>
<protein>
    <submittedName>
        <fullName evidence="3">SDR family oxidoreductase</fullName>
    </submittedName>
</protein>
<dbReference type="InterPro" id="IPR020904">
    <property type="entry name" value="Sc_DH/Rdtase_CS"/>
</dbReference>
<sequence length="251" mass="25794">MDREFEDKVAVVTGAASGIGAECARQLAAAGAKVIVADLDEGGAEKVANEIKEGGGEAAPFRIDVAVAEEAEAMVAFAKSTFGGLHLAVNNAGIGGPSAPVGEYPLDGWQQVIDINLNSVFYCMRYEIPAMLEAGGGAIVNMSSILGTNGFANSSAYVAAKHGIVGLTKTAAIEYAPQGIRINAVGPGFILTPLLSKNLEPEALEQIVGLHPVGRLGRSDEVAALTCFLLSEKASFITGSYHLVDGGYSAP</sequence>
<accession>A0A9X2X8Q8</accession>
<keyword evidence="4" id="KW-1185">Reference proteome</keyword>
<dbReference type="SUPFAM" id="SSF51735">
    <property type="entry name" value="NAD(P)-binding Rossmann-fold domains"/>
    <property type="match status" value="1"/>
</dbReference>
<keyword evidence="2" id="KW-0560">Oxidoreductase</keyword>
<comment type="similarity">
    <text evidence="1">Belongs to the short-chain dehydrogenases/reductases (SDR) family.</text>
</comment>
<dbReference type="Gene3D" id="3.40.50.720">
    <property type="entry name" value="NAD(P)-binding Rossmann-like Domain"/>
    <property type="match status" value="1"/>
</dbReference>
<dbReference type="PRINTS" id="PR00081">
    <property type="entry name" value="GDHRDH"/>
</dbReference>
<dbReference type="PANTHER" id="PTHR24321">
    <property type="entry name" value="DEHYDROGENASES, SHORT CHAIN"/>
    <property type="match status" value="1"/>
</dbReference>
<dbReference type="InterPro" id="IPR036291">
    <property type="entry name" value="NAD(P)-bd_dom_sf"/>
</dbReference>
<dbReference type="PANTHER" id="PTHR24321:SF8">
    <property type="entry name" value="ESTRADIOL 17-BETA-DEHYDROGENASE 8-RELATED"/>
    <property type="match status" value="1"/>
</dbReference>
<reference evidence="3" key="1">
    <citation type="submission" date="2022-08" db="EMBL/GenBank/DDBJ databases">
        <title>Chelativorans sichuanense sp. nov., a paraffin oil-degrading bacterium isolated from a mixture of oil-based drill cuttings and paddy soil.</title>
        <authorList>
            <person name="Yu J."/>
            <person name="Liu H."/>
            <person name="Chen Q."/>
        </authorList>
    </citation>
    <scope>NUCLEOTIDE SEQUENCE</scope>
    <source>
        <strain evidence="3">SCAU 2101</strain>
    </source>
</reference>
<evidence type="ECO:0000256" key="1">
    <source>
        <dbReference type="ARBA" id="ARBA00006484"/>
    </source>
</evidence>
<dbReference type="AlphaFoldDB" id="A0A9X2X8Q8"/>
<dbReference type="Proteomes" id="UP001149009">
    <property type="component" value="Unassembled WGS sequence"/>
</dbReference>
<dbReference type="RefSeq" id="WP_261514600.1">
    <property type="nucleotide sequence ID" value="NZ_JAODNV010000006.1"/>
</dbReference>
<dbReference type="FunFam" id="3.40.50.720:FF:000084">
    <property type="entry name" value="Short-chain dehydrogenase reductase"/>
    <property type="match status" value="1"/>
</dbReference>
<dbReference type="NCBIfam" id="NF009466">
    <property type="entry name" value="PRK12826.1-2"/>
    <property type="match status" value="1"/>
</dbReference>
<name>A0A9X2X8Q8_9HYPH</name>
<dbReference type="PRINTS" id="PR00080">
    <property type="entry name" value="SDRFAMILY"/>
</dbReference>